<evidence type="ECO:0000313" key="3">
    <source>
        <dbReference type="EMBL" id="MDY7218747.1"/>
    </source>
</evidence>
<dbReference type="Pfam" id="PF01035">
    <property type="entry name" value="DNA_binding_1"/>
    <property type="match status" value="1"/>
</dbReference>
<proteinExistence type="predicted"/>
<protein>
    <submittedName>
        <fullName evidence="3">MGMT family protein</fullName>
    </submittedName>
</protein>
<comment type="caution">
    <text evidence="3">The sequence shown here is derived from an EMBL/GenBank/DDBJ whole genome shotgun (WGS) entry which is preliminary data.</text>
</comment>
<evidence type="ECO:0000256" key="1">
    <source>
        <dbReference type="ARBA" id="ARBA00022763"/>
    </source>
</evidence>
<sequence length="120" mass="13723">MEAEKKQQLRSILYLLLSKIPQGHLVTYGQLAKLAGYPSLARWIGRELSRLPEDTKLPWHRVVAAGGRISLPANTFAGEKQRQRLRTEGICVEHGRVKLSHYQWQPDYACDKSALFTHEN</sequence>
<dbReference type="SUPFAM" id="SSF46767">
    <property type="entry name" value="Methylated DNA-protein cysteine methyltransferase, C-terminal domain"/>
    <property type="match status" value="1"/>
</dbReference>
<keyword evidence="4" id="KW-1185">Reference proteome</keyword>
<dbReference type="CDD" id="cd06445">
    <property type="entry name" value="ATase"/>
    <property type="match status" value="1"/>
</dbReference>
<organism evidence="3 4">
    <name type="scientific">Denitrificimonas halotolerans</name>
    <dbReference type="NCBI Taxonomy" id="3098930"/>
    <lineage>
        <taxon>Bacteria</taxon>
        <taxon>Pseudomonadati</taxon>
        <taxon>Pseudomonadota</taxon>
        <taxon>Gammaproteobacteria</taxon>
        <taxon>Pseudomonadales</taxon>
        <taxon>Pseudomonadaceae</taxon>
        <taxon>Denitrificimonas</taxon>
    </lineage>
</organism>
<name>A0ABU5GQD0_9GAMM</name>
<dbReference type="InterPro" id="IPR014048">
    <property type="entry name" value="MethylDNA_cys_MeTrfase_DNA-bd"/>
</dbReference>
<dbReference type="RefSeq" id="WP_321552842.1">
    <property type="nucleotide sequence ID" value="NZ_JAXIVU010000003.1"/>
</dbReference>
<gene>
    <name evidence="3" type="ORF">TOI97_04060</name>
</gene>
<dbReference type="Gene3D" id="1.10.10.10">
    <property type="entry name" value="Winged helix-like DNA-binding domain superfamily/Winged helix DNA-binding domain"/>
    <property type="match status" value="1"/>
</dbReference>
<dbReference type="PANTHER" id="PTHR42942:SF1">
    <property type="entry name" value="ALKYLTRANSFERASE-LIKE PROTEIN 1"/>
    <property type="match status" value="1"/>
</dbReference>
<keyword evidence="1" id="KW-0227">DNA damage</keyword>
<dbReference type="Proteomes" id="UP001294570">
    <property type="component" value="Unassembled WGS sequence"/>
</dbReference>
<dbReference type="EMBL" id="JAXIVU010000003">
    <property type="protein sequence ID" value="MDY7218747.1"/>
    <property type="molecule type" value="Genomic_DNA"/>
</dbReference>
<dbReference type="InterPro" id="IPR036217">
    <property type="entry name" value="MethylDNA_cys_MeTrfase_DNAb"/>
</dbReference>
<dbReference type="InterPro" id="IPR036388">
    <property type="entry name" value="WH-like_DNA-bd_sf"/>
</dbReference>
<accession>A0ABU5GQD0</accession>
<evidence type="ECO:0000313" key="4">
    <source>
        <dbReference type="Proteomes" id="UP001294570"/>
    </source>
</evidence>
<dbReference type="InterPro" id="IPR052520">
    <property type="entry name" value="ATL_DNA_repair"/>
</dbReference>
<reference evidence="3 4" key="1">
    <citation type="submission" date="2023-12" db="EMBL/GenBank/DDBJ databases">
        <title>Denitrificimonas halotolerans sp. nov.,a novel species isolated from landfill leachate.</title>
        <authorList>
            <person name="Wang S."/>
        </authorList>
    </citation>
    <scope>NUCLEOTIDE SEQUENCE [LARGE SCALE GENOMIC DNA]</scope>
    <source>
        <strain evidence="3 4">JX-1</strain>
    </source>
</reference>
<dbReference type="PANTHER" id="PTHR42942">
    <property type="entry name" value="6-O-METHYLGUANINE DNA METHYLTRANSFERASE"/>
    <property type="match status" value="1"/>
</dbReference>
<evidence type="ECO:0000259" key="2">
    <source>
        <dbReference type="Pfam" id="PF01035"/>
    </source>
</evidence>
<feature type="domain" description="Methylated-DNA-[protein]-cysteine S-methyltransferase DNA binding" evidence="2">
    <location>
        <begin position="14"/>
        <end position="90"/>
    </location>
</feature>